<name>A0A6J4R5A6_9ACTN</name>
<feature type="domain" description="Lipid desaturase" evidence="7">
    <location>
        <begin position="65"/>
        <end position="229"/>
    </location>
</feature>
<dbReference type="PANTHER" id="PTHR48177:SF1">
    <property type="entry name" value="PLASMANYLETHANOLAMINE DESATURASE 1"/>
    <property type="match status" value="1"/>
</dbReference>
<dbReference type="AlphaFoldDB" id="A0A6J4R5A6"/>
<proteinExistence type="inferred from homology"/>
<evidence type="ECO:0000256" key="2">
    <source>
        <dbReference type="ARBA" id="ARBA00007620"/>
    </source>
</evidence>
<keyword evidence="3 6" id="KW-0812">Transmembrane</keyword>
<evidence type="ECO:0000256" key="3">
    <source>
        <dbReference type="ARBA" id="ARBA00022692"/>
    </source>
</evidence>
<dbReference type="Pfam" id="PF10520">
    <property type="entry name" value="Lipid_desat"/>
    <property type="match status" value="1"/>
</dbReference>
<evidence type="ECO:0000259" key="7">
    <source>
        <dbReference type="Pfam" id="PF10520"/>
    </source>
</evidence>
<dbReference type="InterPro" id="IPR052601">
    <property type="entry name" value="Plasmalogen_desaturase"/>
</dbReference>
<evidence type="ECO:0000256" key="1">
    <source>
        <dbReference type="ARBA" id="ARBA00004141"/>
    </source>
</evidence>
<keyword evidence="4 6" id="KW-1133">Transmembrane helix</keyword>
<evidence type="ECO:0000256" key="4">
    <source>
        <dbReference type="ARBA" id="ARBA00022989"/>
    </source>
</evidence>
<dbReference type="EMBL" id="CADCVD010000154">
    <property type="protein sequence ID" value="CAA9456024.1"/>
    <property type="molecule type" value="Genomic_DNA"/>
</dbReference>
<sequence length="249" mass="28231">MDQQPPHQVTESQPIAETSRGHYILEILGIVSFFMLALLVGTEVYQGMATFGYLWLLPVIAVIAYLAADFISGFVHFLADNFGSSEMPIIGPGFISGFRDHHVDPKGITRHDFVDTNGNNSLVSLPFMLLAWLVVPIETTVGGYLFGAFFLLVSLAVFLTNQFHKWAHMEDPPSFAVWLQRRGLILSEEHHDIHHASPYDTYYCITVGVWNPLLDQTRFFERTERLLRRVIPGADARLRVEREGSLNER</sequence>
<reference evidence="8" key="1">
    <citation type="submission" date="2020-02" db="EMBL/GenBank/DDBJ databases">
        <authorList>
            <person name="Meier V. D."/>
        </authorList>
    </citation>
    <scope>NUCLEOTIDE SEQUENCE</scope>
    <source>
        <strain evidence="8">AVDCRST_MAG37</strain>
    </source>
</reference>
<evidence type="ECO:0000256" key="5">
    <source>
        <dbReference type="ARBA" id="ARBA00023136"/>
    </source>
</evidence>
<feature type="transmembrane region" description="Helical" evidence="6">
    <location>
        <begin position="23"/>
        <end position="41"/>
    </location>
</feature>
<dbReference type="GO" id="GO:0016020">
    <property type="term" value="C:membrane"/>
    <property type="evidence" value="ECO:0007669"/>
    <property type="project" value="UniProtKB-SubCell"/>
</dbReference>
<gene>
    <name evidence="8" type="ORF">AVDCRST_MAG37-3061</name>
</gene>
<evidence type="ECO:0000256" key="6">
    <source>
        <dbReference type="SAM" id="Phobius"/>
    </source>
</evidence>
<comment type="subcellular location">
    <subcellularLocation>
        <location evidence="1">Membrane</location>
        <topology evidence="1">Multi-pass membrane protein</topology>
    </subcellularLocation>
</comment>
<organism evidence="8">
    <name type="scientific">uncultured Rubrobacteraceae bacterium</name>
    <dbReference type="NCBI Taxonomy" id="349277"/>
    <lineage>
        <taxon>Bacteria</taxon>
        <taxon>Bacillati</taxon>
        <taxon>Actinomycetota</taxon>
        <taxon>Rubrobacteria</taxon>
        <taxon>Rubrobacterales</taxon>
        <taxon>Rubrobacteraceae</taxon>
        <taxon>environmental samples</taxon>
    </lineage>
</organism>
<protein>
    <recommendedName>
        <fullName evidence="7">Lipid desaturase domain-containing protein</fullName>
    </recommendedName>
</protein>
<dbReference type="InterPro" id="IPR019547">
    <property type="entry name" value="Lipid_desat"/>
</dbReference>
<keyword evidence="5 6" id="KW-0472">Membrane</keyword>
<feature type="transmembrane region" description="Helical" evidence="6">
    <location>
        <begin position="53"/>
        <end position="79"/>
    </location>
</feature>
<evidence type="ECO:0000313" key="8">
    <source>
        <dbReference type="EMBL" id="CAA9456024.1"/>
    </source>
</evidence>
<comment type="similarity">
    <text evidence="2">Belongs to the fatty acid desaturase CarF family.</text>
</comment>
<accession>A0A6J4R5A6</accession>
<dbReference type="PANTHER" id="PTHR48177">
    <property type="entry name" value="TRANSMEMBRANE PROTEIN 189"/>
    <property type="match status" value="1"/>
</dbReference>
<feature type="transmembrane region" description="Helical" evidence="6">
    <location>
        <begin position="129"/>
        <end position="159"/>
    </location>
</feature>
<dbReference type="GO" id="GO:0016491">
    <property type="term" value="F:oxidoreductase activity"/>
    <property type="evidence" value="ECO:0007669"/>
    <property type="project" value="TreeGrafter"/>
</dbReference>